<dbReference type="EMBL" id="JBHRZI010000003">
    <property type="protein sequence ID" value="MFC3890157.1"/>
    <property type="molecule type" value="Genomic_DNA"/>
</dbReference>
<dbReference type="PANTHER" id="PTHR39550:SF1">
    <property type="entry name" value="SLL0658 PROTEIN"/>
    <property type="match status" value="1"/>
</dbReference>
<evidence type="ECO:0008006" key="3">
    <source>
        <dbReference type="Google" id="ProtNLM"/>
    </source>
</evidence>
<dbReference type="RefSeq" id="WP_382367448.1">
    <property type="nucleotide sequence ID" value="NZ_JBHRZI010000003.1"/>
</dbReference>
<dbReference type="PANTHER" id="PTHR39550">
    <property type="entry name" value="SLL0658 PROTEIN"/>
    <property type="match status" value="1"/>
</dbReference>
<evidence type="ECO:0000313" key="2">
    <source>
        <dbReference type="Proteomes" id="UP001595690"/>
    </source>
</evidence>
<organism evidence="1 2">
    <name type="scientific">Lentzea rhizosphaerae</name>
    <dbReference type="NCBI Taxonomy" id="2041025"/>
    <lineage>
        <taxon>Bacteria</taxon>
        <taxon>Bacillati</taxon>
        <taxon>Actinomycetota</taxon>
        <taxon>Actinomycetes</taxon>
        <taxon>Pseudonocardiales</taxon>
        <taxon>Pseudonocardiaceae</taxon>
        <taxon>Lentzea</taxon>
    </lineage>
</organism>
<keyword evidence="2" id="KW-1185">Reference proteome</keyword>
<gene>
    <name evidence="1" type="ORF">ACFOWZ_01625</name>
</gene>
<comment type="caution">
    <text evidence="1">The sequence shown here is derived from an EMBL/GenBank/DDBJ whole genome shotgun (WGS) entry which is preliminary data.</text>
</comment>
<accession>A0ABV8BLZ5</accession>
<proteinExistence type="predicted"/>
<dbReference type="Pfam" id="PF11848">
    <property type="entry name" value="DUF3368"/>
    <property type="match status" value="1"/>
</dbReference>
<protein>
    <recommendedName>
        <fullName evidence="3">Nucleic acid-binding protein, contains PIN domain</fullName>
    </recommendedName>
</protein>
<dbReference type="Proteomes" id="UP001595690">
    <property type="component" value="Unassembled WGS sequence"/>
</dbReference>
<sequence length="178" mass="19476">MTSGKPLVFDTMCLSHFALIERLDVLGELLGGQTCWTTAIVRDELSVGVEEHPLLRNALDLPWLQVAALDELHEIQLFVKYSRLVGTSERDHGEASVFAVSELLDGIALTDDRLATKVARANGLDVHGTIWLLAQLCRGGKITEAGAGNLIDMLRDSGMRLPCTGAQFGSFARKYRLL</sequence>
<name>A0ABV8BLZ5_9PSEU</name>
<dbReference type="InterPro" id="IPR021799">
    <property type="entry name" value="PIN-like_prokaryotic"/>
</dbReference>
<evidence type="ECO:0000313" key="1">
    <source>
        <dbReference type="EMBL" id="MFC3890157.1"/>
    </source>
</evidence>
<reference evidence="2" key="1">
    <citation type="journal article" date="2019" name="Int. J. Syst. Evol. Microbiol.">
        <title>The Global Catalogue of Microorganisms (GCM) 10K type strain sequencing project: providing services to taxonomists for standard genome sequencing and annotation.</title>
        <authorList>
            <consortium name="The Broad Institute Genomics Platform"/>
            <consortium name="The Broad Institute Genome Sequencing Center for Infectious Disease"/>
            <person name="Wu L."/>
            <person name="Ma J."/>
        </authorList>
    </citation>
    <scope>NUCLEOTIDE SEQUENCE [LARGE SCALE GENOMIC DNA]</scope>
    <source>
        <strain evidence="2">CGMCC 4.7405</strain>
    </source>
</reference>